<reference evidence="1 2" key="1">
    <citation type="submission" date="2020-08" db="EMBL/GenBank/DDBJ databases">
        <title>Description of novel Flavobacterium F-400 isolate.</title>
        <authorList>
            <person name="Saticioglu I."/>
            <person name="Duman M."/>
            <person name="Altun S."/>
        </authorList>
    </citation>
    <scope>NUCLEOTIDE SEQUENCE [LARGE SCALE GENOMIC DNA]</scope>
    <source>
        <strain evidence="1 2">F-400</strain>
    </source>
</reference>
<evidence type="ECO:0008006" key="3">
    <source>
        <dbReference type="Google" id="ProtNLM"/>
    </source>
</evidence>
<protein>
    <recommendedName>
        <fullName evidence="3">Lipoprotein</fullName>
    </recommendedName>
</protein>
<keyword evidence="2" id="KW-1185">Reference proteome</keyword>
<evidence type="ECO:0000313" key="2">
    <source>
        <dbReference type="Proteomes" id="UP000621670"/>
    </source>
</evidence>
<organism evidence="1 2">
    <name type="scientific">Flavobacterium turcicum</name>
    <dbReference type="NCBI Taxonomy" id="2764718"/>
    <lineage>
        <taxon>Bacteria</taxon>
        <taxon>Pseudomonadati</taxon>
        <taxon>Bacteroidota</taxon>
        <taxon>Flavobacteriia</taxon>
        <taxon>Flavobacteriales</taxon>
        <taxon>Flavobacteriaceae</taxon>
        <taxon>Flavobacterium</taxon>
    </lineage>
</organism>
<evidence type="ECO:0000313" key="1">
    <source>
        <dbReference type="EMBL" id="MBC5862893.1"/>
    </source>
</evidence>
<proteinExistence type="predicted"/>
<comment type="caution">
    <text evidence="1">The sequence shown here is derived from an EMBL/GenBank/DDBJ whole genome shotgun (WGS) entry which is preliminary data.</text>
</comment>
<name>A0ABR7JEG7_9FLAO</name>
<accession>A0ABR7JEG7</accession>
<dbReference type="Proteomes" id="UP000621670">
    <property type="component" value="Unassembled WGS sequence"/>
</dbReference>
<dbReference type="RefSeq" id="WP_166134171.1">
    <property type="nucleotide sequence ID" value="NZ_JAAOBY010000002.1"/>
</dbReference>
<gene>
    <name evidence="1" type="ORF">H8R26_05610</name>
</gene>
<dbReference type="EMBL" id="JACRUM010000002">
    <property type="protein sequence ID" value="MBC5862893.1"/>
    <property type="molecule type" value="Genomic_DNA"/>
</dbReference>
<sequence>MHILIFIPILLVLISCKKENIEGIAIGKTLLENQSFADNKKLADIIKSPLKGDYDSLRRLNHFQCGDGAGCYDKGFLITQIIYKIGENNFIKMINKLDRKELNGIEDFINTGLEYGDNNNDGKMDNKIADEEFPLLMKKLSEK</sequence>